<dbReference type="InterPro" id="IPR025870">
    <property type="entry name" value="Glyoxalase-like_dom"/>
</dbReference>
<evidence type="ECO:0000313" key="2">
    <source>
        <dbReference type="EMBL" id="WXB02953.1"/>
    </source>
</evidence>
<accession>A0ABZ2KYW5</accession>
<dbReference type="SUPFAM" id="SSF54593">
    <property type="entry name" value="Glyoxalase/Bleomycin resistance protein/Dihydroxybiphenyl dioxygenase"/>
    <property type="match status" value="1"/>
</dbReference>
<dbReference type="InterPro" id="IPR029068">
    <property type="entry name" value="Glyas_Bleomycin-R_OHBP_Dase"/>
</dbReference>
<sequence length="236" mass="26643">MTTSCSHVLLWVRDIHQAVRDYRQLGFRVDYATAEAKAQHAHIWFRRGPAIELLTAPATAKWFKWPLELAFGRGAGHRMVRWTRNEGFCDVAVAVDSDDLTGERRALAKAGIPVGRVVRWKRTKPDGAHVRFQFAYPRNEHLPFLVTPYDTPQCPPEVHHPNGAVALRQVRMAVQERDFAAVRRLVGDDPTFSLEPGERTRIRDVALEGLLTELDPTLLHGATFLSWGDESCSKAS</sequence>
<reference evidence="2" key="1">
    <citation type="submission" date="2021-12" db="EMBL/GenBank/DDBJ databases">
        <title>Discovery of the Pendulisporaceae a myxobacterial family with distinct sporulation behavior and unique specialized metabolism.</title>
        <authorList>
            <person name="Garcia R."/>
            <person name="Popoff A."/>
            <person name="Bader C.D."/>
            <person name="Loehr J."/>
            <person name="Walesch S."/>
            <person name="Walt C."/>
            <person name="Boldt J."/>
            <person name="Bunk B."/>
            <person name="Haeckl F.J.F.P.J."/>
            <person name="Gunesch A.P."/>
            <person name="Birkelbach J."/>
            <person name="Nuebel U."/>
            <person name="Pietschmann T."/>
            <person name="Bach T."/>
            <person name="Mueller R."/>
        </authorList>
    </citation>
    <scope>NUCLEOTIDE SEQUENCE</scope>
    <source>
        <strain evidence="2">MSr11367</strain>
    </source>
</reference>
<dbReference type="Gene3D" id="3.10.180.10">
    <property type="entry name" value="2,3-Dihydroxybiphenyl 1,2-Dioxygenase, domain 1"/>
    <property type="match status" value="1"/>
</dbReference>
<keyword evidence="3" id="KW-1185">Reference proteome</keyword>
<gene>
    <name evidence="2" type="ORF">LVJ94_39355</name>
</gene>
<feature type="domain" description="Glyoxalase-like" evidence="1">
    <location>
        <begin position="7"/>
        <end position="181"/>
    </location>
</feature>
<name>A0ABZ2KYW5_9BACT</name>
<evidence type="ECO:0000313" key="3">
    <source>
        <dbReference type="Proteomes" id="UP001374803"/>
    </source>
</evidence>
<evidence type="ECO:0000259" key="1">
    <source>
        <dbReference type="Pfam" id="PF13468"/>
    </source>
</evidence>
<dbReference type="RefSeq" id="WP_394832579.1">
    <property type="nucleotide sequence ID" value="NZ_CP089929.1"/>
</dbReference>
<proteinExistence type="predicted"/>
<protein>
    <submittedName>
        <fullName evidence="2">VOC family protein</fullName>
    </submittedName>
</protein>
<organism evidence="2 3">
    <name type="scientific">Pendulispora rubella</name>
    <dbReference type="NCBI Taxonomy" id="2741070"/>
    <lineage>
        <taxon>Bacteria</taxon>
        <taxon>Pseudomonadati</taxon>
        <taxon>Myxococcota</taxon>
        <taxon>Myxococcia</taxon>
        <taxon>Myxococcales</taxon>
        <taxon>Sorangiineae</taxon>
        <taxon>Pendulisporaceae</taxon>
        <taxon>Pendulispora</taxon>
    </lineage>
</organism>
<dbReference type="Proteomes" id="UP001374803">
    <property type="component" value="Chromosome"/>
</dbReference>
<dbReference type="Pfam" id="PF13468">
    <property type="entry name" value="Glyoxalase_3"/>
    <property type="match status" value="1"/>
</dbReference>
<dbReference type="EMBL" id="CP089983">
    <property type="protein sequence ID" value="WXB02953.1"/>
    <property type="molecule type" value="Genomic_DNA"/>
</dbReference>